<name>A0A927NAL5_9ACTN</name>
<proteinExistence type="predicted"/>
<dbReference type="Proteomes" id="UP000638648">
    <property type="component" value="Unassembled WGS sequence"/>
</dbReference>
<keyword evidence="1" id="KW-0175">Coiled coil</keyword>
<evidence type="ECO:0000256" key="1">
    <source>
        <dbReference type="SAM" id="Coils"/>
    </source>
</evidence>
<organism evidence="3 4">
    <name type="scientific">Actinopolymorpha pittospori</name>
    <dbReference type="NCBI Taxonomy" id="648752"/>
    <lineage>
        <taxon>Bacteria</taxon>
        <taxon>Bacillati</taxon>
        <taxon>Actinomycetota</taxon>
        <taxon>Actinomycetes</taxon>
        <taxon>Propionibacteriales</taxon>
        <taxon>Actinopolymorphaceae</taxon>
        <taxon>Actinopolymorpha</taxon>
    </lineage>
</organism>
<dbReference type="AlphaFoldDB" id="A0A927NAL5"/>
<feature type="region of interest" description="Disordered" evidence="2">
    <location>
        <begin position="139"/>
        <end position="162"/>
    </location>
</feature>
<evidence type="ECO:0000313" key="3">
    <source>
        <dbReference type="EMBL" id="MBE1611350.1"/>
    </source>
</evidence>
<keyword evidence="4" id="KW-1185">Reference proteome</keyword>
<feature type="coiled-coil region" evidence="1">
    <location>
        <begin position="66"/>
        <end position="121"/>
    </location>
</feature>
<accession>A0A927NAL5</accession>
<protein>
    <submittedName>
        <fullName evidence="3">Vacuolar-type H+-ATPase subunit H</fullName>
    </submittedName>
</protein>
<gene>
    <name evidence="3" type="ORF">HEB94_008198</name>
</gene>
<dbReference type="EMBL" id="JADBEM010000001">
    <property type="protein sequence ID" value="MBE1611350.1"/>
    <property type="molecule type" value="Genomic_DNA"/>
</dbReference>
<comment type="caution">
    <text evidence="3">The sequence shown here is derived from an EMBL/GenBank/DDBJ whole genome shotgun (WGS) entry which is preliminary data.</text>
</comment>
<dbReference type="RefSeq" id="WP_192754576.1">
    <property type="nucleotide sequence ID" value="NZ_BAABJL010000042.1"/>
</dbReference>
<evidence type="ECO:0000256" key="2">
    <source>
        <dbReference type="SAM" id="MobiDB-lite"/>
    </source>
</evidence>
<evidence type="ECO:0000313" key="4">
    <source>
        <dbReference type="Proteomes" id="UP000638648"/>
    </source>
</evidence>
<sequence>MDVQDKLDELRRTVEKGRSMPLSASCIVNRTELLSGLAEVERLLPPELAEARKVTEERDAIVAEGRAEAQRLLEEWERERADLLQRTDVYRDARKAAEELTARAEEEAEALRREVDDYVDHKLAGFEIALQKTLASVGRGREELRAAEPGRGGRRGDDPAARREVDEYVDQKLSRFEHSLHKTLDAVTRGRERLRDRSGLDTYTVDEDALPLPGE</sequence>
<reference evidence="3" key="1">
    <citation type="submission" date="2020-10" db="EMBL/GenBank/DDBJ databases">
        <title>Sequencing the genomes of 1000 actinobacteria strains.</title>
        <authorList>
            <person name="Klenk H.-P."/>
        </authorList>
    </citation>
    <scope>NUCLEOTIDE SEQUENCE</scope>
    <source>
        <strain evidence="3">DSM 45354</strain>
    </source>
</reference>
<feature type="compositionally biased region" description="Basic and acidic residues" evidence="2">
    <location>
        <begin position="139"/>
        <end position="148"/>
    </location>
</feature>